<evidence type="ECO:0000256" key="4">
    <source>
        <dbReference type="ARBA" id="ARBA00022692"/>
    </source>
</evidence>
<comment type="similarity">
    <text evidence="8">Belongs to the TonB-dependent receptor family.</text>
</comment>
<dbReference type="SUPFAM" id="SSF56935">
    <property type="entry name" value="Porins"/>
    <property type="match status" value="1"/>
</dbReference>
<feature type="domain" description="Outer membrane protein beta-barrel" evidence="11">
    <location>
        <begin position="370"/>
        <end position="784"/>
    </location>
</feature>
<evidence type="ECO:0000256" key="3">
    <source>
        <dbReference type="ARBA" id="ARBA00022452"/>
    </source>
</evidence>
<dbReference type="Gene3D" id="2.40.170.20">
    <property type="entry name" value="TonB-dependent receptor, beta-barrel domain"/>
    <property type="match status" value="1"/>
</dbReference>
<dbReference type="SUPFAM" id="SSF49464">
    <property type="entry name" value="Carboxypeptidase regulatory domain-like"/>
    <property type="match status" value="1"/>
</dbReference>
<keyword evidence="13" id="KW-1185">Reference proteome</keyword>
<keyword evidence="5 9" id="KW-0732">Signal</keyword>
<name>A0A3M9N0A1_9BACT</name>
<keyword evidence="6 8" id="KW-0472">Membrane</keyword>
<keyword evidence="4 8" id="KW-0812">Transmembrane</keyword>
<evidence type="ECO:0000259" key="11">
    <source>
        <dbReference type="Pfam" id="PF14905"/>
    </source>
</evidence>
<keyword evidence="7 8" id="KW-0998">Cell outer membrane</keyword>
<evidence type="ECO:0000256" key="1">
    <source>
        <dbReference type="ARBA" id="ARBA00004571"/>
    </source>
</evidence>
<gene>
    <name evidence="12" type="ORF">EFA69_06905</name>
</gene>
<accession>A0A3M9N0A1</accession>
<keyword evidence="12" id="KW-0675">Receptor</keyword>
<dbReference type="GO" id="GO:0044718">
    <property type="term" value="P:siderophore transmembrane transport"/>
    <property type="evidence" value="ECO:0007669"/>
    <property type="project" value="TreeGrafter"/>
</dbReference>
<keyword evidence="2 8" id="KW-0813">Transport</keyword>
<dbReference type="InterPro" id="IPR039426">
    <property type="entry name" value="TonB-dep_rcpt-like"/>
</dbReference>
<feature type="chain" id="PRO_5018217345" evidence="9">
    <location>
        <begin position="25"/>
        <end position="809"/>
    </location>
</feature>
<dbReference type="AlphaFoldDB" id="A0A3M9N0A1"/>
<dbReference type="Pfam" id="PF13620">
    <property type="entry name" value="CarboxypepD_reg"/>
    <property type="match status" value="1"/>
</dbReference>
<evidence type="ECO:0000256" key="9">
    <source>
        <dbReference type="SAM" id="SignalP"/>
    </source>
</evidence>
<dbReference type="RefSeq" id="WP_123132370.1">
    <property type="nucleotide sequence ID" value="NZ_RJJE01000007.1"/>
</dbReference>
<dbReference type="PANTHER" id="PTHR30069">
    <property type="entry name" value="TONB-DEPENDENT OUTER MEMBRANE RECEPTOR"/>
    <property type="match status" value="1"/>
</dbReference>
<dbReference type="PROSITE" id="PS52016">
    <property type="entry name" value="TONB_DEPENDENT_REC_3"/>
    <property type="match status" value="1"/>
</dbReference>
<evidence type="ECO:0000256" key="6">
    <source>
        <dbReference type="ARBA" id="ARBA00023136"/>
    </source>
</evidence>
<evidence type="ECO:0000259" key="10">
    <source>
        <dbReference type="Pfam" id="PF07715"/>
    </source>
</evidence>
<organism evidence="12 13">
    <name type="scientific">Rufibacter immobilis</name>
    <dbReference type="NCBI Taxonomy" id="1348778"/>
    <lineage>
        <taxon>Bacteria</taxon>
        <taxon>Pseudomonadati</taxon>
        <taxon>Bacteroidota</taxon>
        <taxon>Cytophagia</taxon>
        <taxon>Cytophagales</taxon>
        <taxon>Hymenobacteraceae</taxon>
        <taxon>Rufibacter</taxon>
    </lineage>
</organism>
<protein>
    <submittedName>
        <fullName evidence="12">TonB-dependent receptor</fullName>
    </submittedName>
</protein>
<evidence type="ECO:0000256" key="7">
    <source>
        <dbReference type="ARBA" id="ARBA00023237"/>
    </source>
</evidence>
<dbReference type="InterPro" id="IPR037066">
    <property type="entry name" value="Plug_dom_sf"/>
</dbReference>
<dbReference type="InterPro" id="IPR008969">
    <property type="entry name" value="CarboxyPept-like_regulatory"/>
</dbReference>
<evidence type="ECO:0000256" key="2">
    <source>
        <dbReference type="ARBA" id="ARBA00022448"/>
    </source>
</evidence>
<dbReference type="OrthoDB" id="905812at2"/>
<dbReference type="InterPro" id="IPR036942">
    <property type="entry name" value="Beta-barrel_TonB_sf"/>
</dbReference>
<comment type="subcellular location">
    <subcellularLocation>
        <location evidence="1 8">Cell outer membrane</location>
        <topology evidence="1 8">Multi-pass membrane protein</topology>
    </subcellularLocation>
</comment>
<evidence type="ECO:0000313" key="13">
    <source>
        <dbReference type="Proteomes" id="UP000271010"/>
    </source>
</evidence>
<dbReference type="Gene3D" id="2.170.130.10">
    <property type="entry name" value="TonB-dependent receptor, plug domain"/>
    <property type="match status" value="1"/>
</dbReference>
<dbReference type="Pfam" id="PF07715">
    <property type="entry name" value="Plug"/>
    <property type="match status" value="1"/>
</dbReference>
<evidence type="ECO:0000256" key="8">
    <source>
        <dbReference type="PROSITE-ProRule" id="PRU01360"/>
    </source>
</evidence>
<feature type="signal peptide" evidence="9">
    <location>
        <begin position="1"/>
        <end position="24"/>
    </location>
</feature>
<dbReference type="InterPro" id="IPR012910">
    <property type="entry name" value="Plug_dom"/>
</dbReference>
<dbReference type="EMBL" id="RJJE01000007">
    <property type="protein sequence ID" value="RNI30827.1"/>
    <property type="molecule type" value="Genomic_DNA"/>
</dbReference>
<dbReference type="Pfam" id="PF14905">
    <property type="entry name" value="OMP_b-brl_3"/>
    <property type="match status" value="1"/>
</dbReference>
<sequence length="809" mass="90179">MRRSPLYALLSLCLICFFALHTHAQTPGKITGMVQDSTTGKPVEFATVSLLSTATGKPVDGTVTNEKGQFSFSKVADGSYSLAISYLGYATTTLPSFSVSGQQREWSFPGIKLRSNTTKLQEVTVVGQKPLVEDKGDKLVYNAEQDISNIGTTASDVLKKVPSVTVDAEGNVQLRGSANFRVLMDGKPSSILANNLAEALKQIPADIIKNVEVITSPSAKYDAEGTAGIINIITKKNSMQGVSGKIGGTLGSRYNNANGNLNARTGKFGFSSRLSFYDNNNRRTTTTDRTGEFFRQEAGLRQLNHGYYGQAEVTFDPDTLNAFNLNGSMRRNYFTGRGKQTTYAGPTVRYSDLENLWNGSGFDLNFGYTHTFKPQHELSVLAQWNHNNSHDVYDNQLYNAENAFIEGQLNDNDAPSDEKTFQLDYNRSFKNDSKLELGAKTILRDAISNNTYQYSFAGKADSLAINNFDYDQDVVAAYFTYAFSLQKKYNFHLGTRYEHTATKGQFLNTQKDPVTQLAKLQRSSFKDQYQNVIPSLSVSRTLDSIHTVRVSYTQRIQRPQIWILNPFLQLEDFNNAYRGNPTLDAELTHSYEVGYSTYFKTTSINASVFMRQTDNAIQNVARPELMVIDGVERNVLVITHDNVAKNRAYGLSLSGSTKPVPAWTISPSFNLSYQMLKTDSLSNEGLQYSANLNTSYEFSKGWSGQVYAGYFSGGKVLQGEWGASYYTNFSVRKKILKDKGSISFGVTNPFSQTIENSYTVKTRDYTQTTRNYNYNRTVRISFDWNFGKMQASNRQKKSIQNDDAAGGGK</sequence>
<feature type="domain" description="TonB-dependent receptor plug" evidence="10">
    <location>
        <begin position="145"/>
        <end position="229"/>
    </location>
</feature>
<evidence type="ECO:0000256" key="5">
    <source>
        <dbReference type="ARBA" id="ARBA00022729"/>
    </source>
</evidence>
<comment type="caution">
    <text evidence="12">The sequence shown here is derived from an EMBL/GenBank/DDBJ whole genome shotgun (WGS) entry which is preliminary data.</text>
</comment>
<dbReference type="GO" id="GO:0009279">
    <property type="term" value="C:cell outer membrane"/>
    <property type="evidence" value="ECO:0007669"/>
    <property type="project" value="UniProtKB-SubCell"/>
</dbReference>
<reference evidence="12 13" key="1">
    <citation type="submission" date="2018-11" db="EMBL/GenBank/DDBJ databases">
        <title>Rufibacter latericius sp. nov., isolated from water in Baiyang Lake.</title>
        <authorList>
            <person name="Yang Y."/>
        </authorList>
    </citation>
    <scope>NUCLEOTIDE SEQUENCE [LARGE SCALE GENOMIC DNA]</scope>
    <source>
        <strain evidence="12 13">MCC P1</strain>
    </source>
</reference>
<dbReference type="PANTHER" id="PTHR30069:SF29">
    <property type="entry name" value="HEMOGLOBIN AND HEMOGLOBIN-HAPTOGLOBIN-BINDING PROTEIN 1-RELATED"/>
    <property type="match status" value="1"/>
</dbReference>
<proteinExistence type="inferred from homology"/>
<evidence type="ECO:0000313" key="12">
    <source>
        <dbReference type="EMBL" id="RNI30827.1"/>
    </source>
</evidence>
<dbReference type="InterPro" id="IPR041700">
    <property type="entry name" value="OMP_b-brl_3"/>
</dbReference>
<dbReference type="Proteomes" id="UP000271010">
    <property type="component" value="Unassembled WGS sequence"/>
</dbReference>
<dbReference type="GO" id="GO:0015344">
    <property type="term" value="F:siderophore uptake transmembrane transporter activity"/>
    <property type="evidence" value="ECO:0007669"/>
    <property type="project" value="TreeGrafter"/>
</dbReference>
<dbReference type="Gene3D" id="2.60.40.1120">
    <property type="entry name" value="Carboxypeptidase-like, regulatory domain"/>
    <property type="match status" value="1"/>
</dbReference>
<keyword evidence="3 8" id="KW-1134">Transmembrane beta strand</keyword>